<evidence type="ECO:0000256" key="3">
    <source>
        <dbReference type="ARBA" id="ARBA00022737"/>
    </source>
</evidence>
<evidence type="ECO:0000313" key="7">
    <source>
        <dbReference type="Proteomes" id="UP000237000"/>
    </source>
</evidence>
<feature type="domain" description="Leucine-rich repeat-containing N-terminal plant-type" evidence="5">
    <location>
        <begin position="34"/>
        <end position="72"/>
    </location>
</feature>
<dbReference type="Pfam" id="PF08263">
    <property type="entry name" value="LRRNT_2"/>
    <property type="match status" value="1"/>
</dbReference>
<dbReference type="Gene3D" id="3.80.10.10">
    <property type="entry name" value="Ribonuclease Inhibitor"/>
    <property type="match status" value="1"/>
</dbReference>
<name>A0A2P5FBT2_TREOI</name>
<dbReference type="SUPFAM" id="SSF52058">
    <property type="entry name" value="L domain-like"/>
    <property type="match status" value="1"/>
</dbReference>
<evidence type="ECO:0000256" key="2">
    <source>
        <dbReference type="ARBA" id="ARBA00022729"/>
    </source>
</evidence>
<dbReference type="OrthoDB" id="687555at2759"/>
<keyword evidence="1" id="KW-0433">Leucine-rich repeat</keyword>
<dbReference type="Proteomes" id="UP000237000">
    <property type="component" value="Unassembled WGS sequence"/>
</dbReference>
<comment type="caution">
    <text evidence="6">The sequence shown here is derived from an EMBL/GenBank/DDBJ whole genome shotgun (WGS) entry which is preliminary data.</text>
</comment>
<dbReference type="PANTHER" id="PTHR48060">
    <property type="entry name" value="DNA DAMAGE-REPAIR/TOLERATION PROTEIN DRT100"/>
    <property type="match status" value="1"/>
</dbReference>
<protein>
    <submittedName>
        <fullName evidence="6">LRR domain containing protein</fullName>
    </submittedName>
</protein>
<reference evidence="7" key="1">
    <citation type="submission" date="2016-06" db="EMBL/GenBank/DDBJ databases">
        <title>Parallel loss of symbiosis genes in relatives of nitrogen-fixing non-legume Parasponia.</title>
        <authorList>
            <person name="Van Velzen R."/>
            <person name="Holmer R."/>
            <person name="Bu F."/>
            <person name="Rutten L."/>
            <person name="Van Zeijl A."/>
            <person name="Liu W."/>
            <person name="Santuari L."/>
            <person name="Cao Q."/>
            <person name="Sharma T."/>
            <person name="Shen D."/>
            <person name="Roswanjaya Y."/>
            <person name="Wardhani T."/>
            <person name="Kalhor M.S."/>
            <person name="Jansen J."/>
            <person name="Van den Hoogen J."/>
            <person name="Gungor B."/>
            <person name="Hartog M."/>
            <person name="Hontelez J."/>
            <person name="Verver J."/>
            <person name="Yang W.-C."/>
            <person name="Schijlen E."/>
            <person name="Repin R."/>
            <person name="Schilthuizen M."/>
            <person name="Schranz E."/>
            <person name="Heidstra R."/>
            <person name="Miyata K."/>
            <person name="Fedorova E."/>
            <person name="Kohlen W."/>
            <person name="Bisseling T."/>
            <person name="Smit S."/>
            <person name="Geurts R."/>
        </authorList>
    </citation>
    <scope>NUCLEOTIDE SEQUENCE [LARGE SCALE GENOMIC DNA]</scope>
    <source>
        <strain evidence="7">cv. RG33-2</strain>
    </source>
</reference>
<dbReference type="InterPro" id="IPR053211">
    <property type="entry name" value="DNA_repair-toleration"/>
</dbReference>
<keyword evidence="7" id="KW-1185">Reference proteome</keyword>
<dbReference type="InterPro" id="IPR032675">
    <property type="entry name" value="LRR_dom_sf"/>
</dbReference>
<gene>
    <name evidence="6" type="ORF">TorRG33x02_091170</name>
</gene>
<proteinExistence type="predicted"/>
<dbReference type="AlphaFoldDB" id="A0A2P5FBT2"/>
<accession>A0A2P5FBT2</accession>
<dbReference type="InterPro" id="IPR013210">
    <property type="entry name" value="LRR_N_plant-typ"/>
</dbReference>
<dbReference type="PANTHER" id="PTHR48060:SF21">
    <property type="entry name" value="L DOMAIN-LIKE PROTEIN"/>
    <property type="match status" value="1"/>
</dbReference>
<evidence type="ECO:0000256" key="1">
    <source>
        <dbReference type="ARBA" id="ARBA00022614"/>
    </source>
</evidence>
<feature type="signal peptide" evidence="4">
    <location>
        <begin position="1"/>
        <end position="30"/>
    </location>
</feature>
<feature type="chain" id="PRO_5015112986" evidence="4">
    <location>
        <begin position="31"/>
        <end position="114"/>
    </location>
</feature>
<feature type="non-terminal residue" evidence="6">
    <location>
        <position position="114"/>
    </location>
</feature>
<keyword evidence="3" id="KW-0677">Repeat</keyword>
<keyword evidence="2 4" id="KW-0732">Signal</keyword>
<organism evidence="6 7">
    <name type="scientific">Trema orientale</name>
    <name type="common">Charcoal tree</name>
    <name type="synonym">Celtis orientalis</name>
    <dbReference type="NCBI Taxonomy" id="63057"/>
    <lineage>
        <taxon>Eukaryota</taxon>
        <taxon>Viridiplantae</taxon>
        <taxon>Streptophyta</taxon>
        <taxon>Embryophyta</taxon>
        <taxon>Tracheophyta</taxon>
        <taxon>Spermatophyta</taxon>
        <taxon>Magnoliopsida</taxon>
        <taxon>eudicotyledons</taxon>
        <taxon>Gunneridae</taxon>
        <taxon>Pentapetalae</taxon>
        <taxon>rosids</taxon>
        <taxon>fabids</taxon>
        <taxon>Rosales</taxon>
        <taxon>Cannabaceae</taxon>
        <taxon>Trema</taxon>
    </lineage>
</organism>
<dbReference type="EMBL" id="JXTC01000046">
    <property type="protein sequence ID" value="PON95225.1"/>
    <property type="molecule type" value="Genomic_DNA"/>
</dbReference>
<sequence length="114" mass="12881">MELPKLCLSLFWSFFMHLFLLISAFSLVLGGTNETDKLSLLAFKAGITEDPFGVLSSWNESRHFCYWPGITCGRQHQRVTVLELQSSQLKGQLSAHIGNLSFLRVLDIQNNSFS</sequence>
<dbReference type="InParanoid" id="A0A2P5FBT2"/>
<evidence type="ECO:0000313" key="6">
    <source>
        <dbReference type="EMBL" id="PON95225.1"/>
    </source>
</evidence>
<evidence type="ECO:0000256" key="4">
    <source>
        <dbReference type="SAM" id="SignalP"/>
    </source>
</evidence>
<dbReference type="STRING" id="63057.A0A2P5FBT2"/>
<evidence type="ECO:0000259" key="5">
    <source>
        <dbReference type="Pfam" id="PF08263"/>
    </source>
</evidence>